<dbReference type="InterPro" id="IPR006312">
    <property type="entry name" value="TatA/E"/>
</dbReference>
<keyword evidence="5 9" id="KW-0653">Protein transport</keyword>
<evidence type="ECO:0000256" key="10">
    <source>
        <dbReference type="SAM" id="MobiDB-lite"/>
    </source>
</evidence>
<evidence type="ECO:0000256" key="9">
    <source>
        <dbReference type="HAMAP-Rule" id="MF_00236"/>
    </source>
</evidence>
<comment type="caution">
    <text evidence="11">The sequence shown here is derived from an EMBL/GenBank/DDBJ whole genome shotgun (WGS) entry which is preliminary data.</text>
</comment>
<evidence type="ECO:0000256" key="2">
    <source>
        <dbReference type="ARBA" id="ARBA00022448"/>
    </source>
</evidence>
<organism evidence="11 12">
    <name type="scientific">Tectimicrobiota bacterium</name>
    <dbReference type="NCBI Taxonomy" id="2528274"/>
    <lineage>
        <taxon>Bacteria</taxon>
        <taxon>Pseudomonadati</taxon>
        <taxon>Nitrospinota/Tectimicrobiota group</taxon>
        <taxon>Candidatus Tectimicrobiota</taxon>
    </lineage>
</organism>
<proteinExistence type="inferred from homology"/>
<sequence length="73" mass="7490">MFPAIGFPELLIILAICVLVFGAKRLPEIGSGLAKGIKSFKQGMSDEPEKSEKAQVSGKPESGSSSSGGGVHS</sequence>
<dbReference type="Gene3D" id="1.20.5.3310">
    <property type="match status" value="1"/>
</dbReference>
<comment type="function">
    <text evidence="9">Part of the twin-arginine translocation (Tat) system that transports large folded proteins containing a characteristic twin-arginine motif in their signal peptide across membranes. TatA could form the protein-conducting channel of the Tat system.</text>
</comment>
<keyword evidence="4 9" id="KW-0812">Transmembrane</keyword>
<dbReference type="AlphaFoldDB" id="A0A932ZR95"/>
<keyword evidence="2 9" id="KW-0813">Transport</keyword>
<dbReference type="Pfam" id="PF02416">
    <property type="entry name" value="TatA_B_E"/>
    <property type="match status" value="1"/>
</dbReference>
<evidence type="ECO:0000256" key="7">
    <source>
        <dbReference type="ARBA" id="ARBA00023010"/>
    </source>
</evidence>
<dbReference type="GO" id="GO:0033281">
    <property type="term" value="C:TAT protein transport complex"/>
    <property type="evidence" value="ECO:0007669"/>
    <property type="project" value="UniProtKB-UniRule"/>
</dbReference>
<keyword evidence="7 9" id="KW-0811">Translocation</keyword>
<evidence type="ECO:0000256" key="8">
    <source>
        <dbReference type="ARBA" id="ARBA00023136"/>
    </source>
</evidence>
<comment type="subcellular location">
    <subcellularLocation>
        <location evidence="1 9">Cell membrane</location>
        <topology evidence="1 9">Single-pass membrane protein</topology>
    </subcellularLocation>
</comment>
<name>A0A932ZR95_UNCTE</name>
<dbReference type="EMBL" id="JACQRX010000031">
    <property type="protein sequence ID" value="MBI4250949.1"/>
    <property type="molecule type" value="Genomic_DNA"/>
</dbReference>
<evidence type="ECO:0000256" key="3">
    <source>
        <dbReference type="ARBA" id="ARBA00022475"/>
    </source>
</evidence>
<dbReference type="PANTHER" id="PTHR42982:SF1">
    <property type="entry name" value="SEC-INDEPENDENT PROTEIN TRANSLOCASE PROTEIN TATA"/>
    <property type="match status" value="1"/>
</dbReference>
<dbReference type="NCBIfam" id="TIGR01411">
    <property type="entry name" value="tatAE"/>
    <property type="match status" value="1"/>
</dbReference>
<dbReference type="GO" id="GO:0008320">
    <property type="term" value="F:protein transmembrane transporter activity"/>
    <property type="evidence" value="ECO:0007669"/>
    <property type="project" value="UniProtKB-UniRule"/>
</dbReference>
<comment type="subunit">
    <text evidence="9">Forms a complex with TatC.</text>
</comment>
<keyword evidence="3 9" id="KW-1003">Cell membrane</keyword>
<keyword evidence="8 9" id="KW-0472">Membrane</keyword>
<evidence type="ECO:0000313" key="12">
    <source>
        <dbReference type="Proteomes" id="UP000752292"/>
    </source>
</evidence>
<gene>
    <name evidence="9" type="primary">tatA</name>
    <name evidence="11" type="ORF">HY618_00685</name>
</gene>
<dbReference type="GO" id="GO:0043953">
    <property type="term" value="P:protein transport by the Tat complex"/>
    <property type="evidence" value="ECO:0007669"/>
    <property type="project" value="UniProtKB-UniRule"/>
</dbReference>
<evidence type="ECO:0000256" key="6">
    <source>
        <dbReference type="ARBA" id="ARBA00022989"/>
    </source>
</evidence>
<evidence type="ECO:0000256" key="1">
    <source>
        <dbReference type="ARBA" id="ARBA00004162"/>
    </source>
</evidence>
<evidence type="ECO:0000313" key="11">
    <source>
        <dbReference type="EMBL" id="MBI4250949.1"/>
    </source>
</evidence>
<evidence type="ECO:0000256" key="4">
    <source>
        <dbReference type="ARBA" id="ARBA00022692"/>
    </source>
</evidence>
<dbReference type="InterPro" id="IPR003369">
    <property type="entry name" value="TatA/B/E"/>
</dbReference>
<reference evidence="11" key="1">
    <citation type="submission" date="2020-07" db="EMBL/GenBank/DDBJ databases">
        <title>Huge and variable diversity of episymbiotic CPR bacteria and DPANN archaea in groundwater ecosystems.</title>
        <authorList>
            <person name="He C.Y."/>
            <person name="Keren R."/>
            <person name="Whittaker M."/>
            <person name="Farag I.F."/>
            <person name="Doudna J."/>
            <person name="Cate J.H.D."/>
            <person name="Banfield J.F."/>
        </authorList>
    </citation>
    <scope>NUCLEOTIDE SEQUENCE</scope>
    <source>
        <strain evidence="11">NC_groundwater_1370_Ag_S-0.2um_69_93</strain>
    </source>
</reference>
<feature type="region of interest" description="Disordered" evidence="10">
    <location>
        <begin position="42"/>
        <end position="73"/>
    </location>
</feature>
<evidence type="ECO:0000256" key="5">
    <source>
        <dbReference type="ARBA" id="ARBA00022927"/>
    </source>
</evidence>
<comment type="similarity">
    <text evidence="9">Belongs to the TatA/E family.</text>
</comment>
<accession>A0A932ZR95</accession>
<dbReference type="PANTHER" id="PTHR42982">
    <property type="entry name" value="SEC-INDEPENDENT PROTEIN TRANSLOCASE PROTEIN TATA"/>
    <property type="match status" value="1"/>
</dbReference>
<dbReference type="Proteomes" id="UP000752292">
    <property type="component" value="Unassembled WGS sequence"/>
</dbReference>
<protein>
    <recommendedName>
        <fullName evidence="9">Sec-independent protein translocase protein TatA</fullName>
    </recommendedName>
</protein>
<dbReference type="HAMAP" id="MF_00236">
    <property type="entry name" value="TatA_E"/>
    <property type="match status" value="1"/>
</dbReference>
<keyword evidence="6 9" id="KW-1133">Transmembrane helix</keyword>